<dbReference type="EMBL" id="JBICBT010001074">
    <property type="protein sequence ID" value="KAL3084590.1"/>
    <property type="molecule type" value="Genomic_DNA"/>
</dbReference>
<evidence type="ECO:0000256" key="1">
    <source>
        <dbReference type="SAM" id="MobiDB-lite"/>
    </source>
</evidence>
<dbReference type="Proteomes" id="UP001620626">
    <property type="component" value="Unassembled WGS sequence"/>
</dbReference>
<gene>
    <name evidence="2" type="ORF">niasHT_035664</name>
</gene>
<comment type="caution">
    <text evidence="2">The sequence shown here is derived from an EMBL/GenBank/DDBJ whole genome shotgun (WGS) entry which is preliminary data.</text>
</comment>
<sequence length="297" mass="31844">MWSLASSRGASSSSSILHVYVIAVIKQPTKNTGLHTRIAQRIWRRDNSSGSGTGGASASGEGSGRERLPPQPHQRKSNNNNTKSNCNNNSNNVAGCGSGSGSKTSAVAATAAMAHGGDHNNGTDNERRKAQDKRKRSAHSTSGGGNCLTRRGNSAWRFIASKSVIPLSRSSSHSRPHSSTIYHLNLIIHSFQFVYIFTKFPLLSAWRDAELAHFASGIFAWVGWSSRALASPASEQNANDELNISKKKHYANKRTHSKGTKKDGQGGHHEELAKLTWTDEGLCGGGTHPSSMNGTET</sequence>
<feature type="compositionally biased region" description="Basic residues" evidence="1">
    <location>
        <begin position="248"/>
        <end position="259"/>
    </location>
</feature>
<protein>
    <submittedName>
        <fullName evidence="2">Uncharacterized protein</fullName>
    </submittedName>
</protein>
<dbReference type="AlphaFoldDB" id="A0ABD2J345"/>
<feature type="region of interest" description="Disordered" evidence="1">
    <location>
        <begin position="248"/>
        <end position="268"/>
    </location>
</feature>
<feature type="region of interest" description="Disordered" evidence="1">
    <location>
        <begin position="36"/>
        <end position="87"/>
    </location>
</feature>
<name>A0ABD2J345_9BILA</name>
<feature type="region of interest" description="Disordered" evidence="1">
    <location>
        <begin position="114"/>
        <end position="149"/>
    </location>
</feature>
<reference evidence="2 3" key="1">
    <citation type="submission" date="2024-10" db="EMBL/GenBank/DDBJ databases">
        <authorList>
            <person name="Kim D."/>
        </authorList>
    </citation>
    <scope>NUCLEOTIDE SEQUENCE [LARGE SCALE GENOMIC DNA]</scope>
    <source>
        <strain evidence="2">BH-2024</strain>
    </source>
</reference>
<proteinExistence type="predicted"/>
<keyword evidence="3" id="KW-1185">Reference proteome</keyword>
<accession>A0ABD2J345</accession>
<evidence type="ECO:0000313" key="3">
    <source>
        <dbReference type="Proteomes" id="UP001620626"/>
    </source>
</evidence>
<evidence type="ECO:0000313" key="2">
    <source>
        <dbReference type="EMBL" id="KAL3084590.1"/>
    </source>
</evidence>
<organism evidence="2 3">
    <name type="scientific">Heterodera trifolii</name>
    <dbReference type="NCBI Taxonomy" id="157864"/>
    <lineage>
        <taxon>Eukaryota</taxon>
        <taxon>Metazoa</taxon>
        <taxon>Ecdysozoa</taxon>
        <taxon>Nematoda</taxon>
        <taxon>Chromadorea</taxon>
        <taxon>Rhabditida</taxon>
        <taxon>Tylenchina</taxon>
        <taxon>Tylenchomorpha</taxon>
        <taxon>Tylenchoidea</taxon>
        <taxon>Heteroderidae</taxon>
        <taxon>Heteroderinae</taxon>
        <taxon>Heterodera</taxon>
    </lineage>
</organism>
<feature type="compositionally biased region" description="Low complexity" evidence="1">
    <location>
        <begin position="77"/>
        <end position="87"/>
    </location>
</feature>